<dbReference type="Pfam" id="PF07261">
    <property type="entry name" value="DnaB_2"/>
    <property type="match status" value="1"/>
</dbReference>
<organism evidence="5 6">
    <name type="scientific">Priestia megaterium (strain ATCC 14581 / DSM 32 / CCUG 1817 / JCM 2506 / NBRC 15308 / NCIMB 9376 / NCTC 10342 / NRRL B-14308 / VKM B-512 / Ford 19)</name>
    <name type="common">Bacillus megaterium</name>
    <dbReference type="NCBI Taxonomy" id="1348623"/>
    <lineage>
        <taxon>Bacteria</taxon>
        <taxon>Bacillati</taxon>
        <taxon>Bacillota</taxon>
        <taxon>Bacilli</taxon>
        <taxon>Bacillales</taxon>
        <taxon>Bacillaceae</taxon>
        <taxon>Priestia</taxon>
    </lineage>
</organism>
<dbReference type="Pfam" id="PF25888">
    <property type="entry name" value="WHD_DnaB"/>
    <property type="match status" value="1"/>
</dbReference>
<protein>
    <submittedName>
        <fullName evidence="5">Replication initiation and membrane attachment protein</fullName>
    </submittedName>
</protein>
<dbReference type="InterPro" id="IPR034829">
    <property type="entry name" value="DnaD-like_sf"/>
</dbReference>
<dbReference type="KEGG" id="bmeg:BG04_1747"/>
<feature type="domain" description="DnaB/C C-terminal" evidence="3">
    <location>
        <begin position="334"/>
        <end position="396"/>
    </location>
</feature>
<dbReference type="HOGENOM" id="CLU_040783_0_0_9"/>
<evidence type="ECO:0000259" key="3">
    <source>
        <dbReference type="Pfam" id="PF07261"/>
    </source>
</evidence>
<feature type="region of interest" description="Disordered" evidence="2">
    <location>
        <begin position="433"/>
        <end position="454"/>
    </location>
</feature>
<sequence length="475" mass="55459">MKEQHWKEMIPVDRYVVRSNGILQEYDRKILTMLYQPLVGTTCFGLYMTLWSELEQDRLWGKESTHHHLMSMMQINLKAIYHERLKLEGIGLLKTYIKEEDDVRVFIYELIPPLTPHQFFNDGVLNVYLYNRLGKSIFQKVKNYFSDSLVDDQSFKDVTHSFNDVFKSVKATELAPSFQSESKDVFSPDAQTDFVDSSKRASIEMSLDSFDFDLFLAGLTDSMISKRSITSKVKQAIEKLAFLYGIDPLQMKNVVLDSLNENDQVDIELLRKAAQSFYQFENGEALPNLSEQIQPPMLRTMQEKQPQTKEEQLIQQLEVTSPRQLLIEFSGGAEPSKADLQMIEEVMFNQKLSPGVVNVLIYYVMLRSDMKLSKSYVEKIAGHWARKKVQTVQDAMNLAKNEQKEYQNWTEAKQNKKTAGRKIVRKEMVPEWLSDEEKEEKKQPSKEVDGFEEEKRKLQEELKQLDQELKQKHKE</sequence>
<gene>
    <name evidence="5" type="primary">dnaB</name>
    <name evidence="5" type="ORF">BG04_1747</name>
</gene>
<feature type="compositionally biased region" description="Basic and acidic residues" evidence="2">
    <location>
        <begin position="439"/>
        <end position="454"/>
    </location>
</feature>
<evidence type="ECO:0000256" key="1">
    <source>
        <dbReference type="ARBA" id="ARBA00093462"/>
    </source>
</evidence>
<dbReference type="InterPro" id="IPR006343">
    <property type="entry name" value="DnaB/C_C"/>
</dbReference>
<feature type="domain" description="Replicative helicase loading/DNA remodeling protein DnaB N-terminal winged helix" evidence="4">
    <location>
        <begin position="9"/>
        <end position="254"/>
    </location>
</feature>
<name>A0A0B6AS64_PRIM2</name>
<evidence type="ECO:0000259" key="4">
    <source>
        <dbReference type="Pfam" id="PF25888"/>
    </source>
</evidence>
<dbReference type="Gene3D" id="1.10.10.630">
    <property type="entry name" value="DnaD domain-like"/>
    <property type="match status" value="1"/>
</dbReference>
<reference evidence="5 6" key="1">
    <citation type="journal article" date="2015" name="Genome Announc.">
        <title>Complete genome sequences for 35 biothreat assay-relevant bacillus species.</title>
        <authorList>
            <person name="Johnson S.L."/>
            <person name="Daligault H.E."/>
            <person name="Davenport K.W."/>
            <person name="Jaissle J."/>
            <person name="Frey K.G."/>
            <person name="Ladner J.T."/>
            <person name="Broomall S.M."/>
            <person name="Bishop-Lilly K.A."/>
            <person name="Bruce D.C."/>
            <person name="Gibbons H.S."/>
            <person name="Coyne S.R."/>
            <person name="Lo C.C."/>
            <person name="Meincke L."/>
            <person name="Munk A.C."/>
            <person name="Koroleva G.I."/>
            <person name="Rosenzweig C.N."/>
            <person name="Palacios G.F."/>
            <person name="Redden C.L."/>
            <person name="Minogue T.D."/>
            <person name="Chain P.S."/>
        </authorList>
    </citation>
    <scope>NUCLEOTIDE SEQUENCE [LARGE SCALE GENOMIC DNA]</scope>
    <source>
        <strain evidence="6">ATCC 14581 / DSM 32 / JCM 2506 / NBRC 15308 / NCIMB 9376 / NCTC 10342 / NRRL B-14308 / VKM B-512</strain>
    </source>
</reference>
<accession>A0A0B6AS64</accession>
<proteinExistence type="inferred from homology"/>
<dbReference type="Proteomes" id="UP000031829">
    <property type="component" value="Chromosome"/>
</dbReference>
<dbReference type="GeneID" id="93645213"/>
<dbReference type="InterPro" id="IPR058660">
    <property type="entry name" value="WHD_DnaB"/>
</dbReference>
<evidence type="ECO:0000256" key="2">
    <source>
        <dbReference type="SAM" id="MobiDB-lite"/>
    </source>
</evidence>
<comment type="similarity">
    <text evidence="1">Belongs to the DnaB/DnaD family.</text>
</comment>
<dbReference type="EMBL" id="CP009920">
    <property type="protein sequence ID" value="AJI23932.1"/>
    <property type="molecule type" value="Genomic_DNA"/>
</dbReference>
<evidence type="ECO:0000313" key="6">
    <source>
        <dbReference type="Proteomes" id="UP000031829"/>
    </source>
</evidence>
<dbReference type="RefSeq" id="WP_034648672.1">
    <property type="nucleotide sequence ID" value="NZ_BCVB01000008.1"/>
</dbReference>
<evidence type="ECO:0000313" key="5">
    <source>
        <dbReference type="EMBL" id="AJI23932.1"/>
    </source>
</evidence>
<dbReference type="AlphaFoldDB" id="A0A0B6AS64"/>